<organism evidence="3 4">
    <name type="scientific">Ambispora gerdemannii</name>
    <dbReference type="NCBI Taxonomy" id="144530"/>
    <lineage>
        <taxon>Eukaryota</taxon>
        <taxon>Fungi</taxon>
        <taxon>Fungi incertae sedis</taxon>
        <taxon>Mucoromycota</taxon>
        <taxon>Glomeromycotina</taxon>
        <taxon>Glomeromycetes</taxon>
        <taxon>Archaeosporales</taxon>
        <taxon>Ambisporaceae</taxon>
        <taxon>Ambispora</taxon>
    </lineage>
</organism>
<dbReference type="PANTHER" id="PTHR22603">
    <property type="entry name" value="CHOLINE/ETHANOALAMINE KINASE"/>
    <property type="match status" value="1"/>
</dbReference>
<name>A0A9N9AWN4_9GLOM</name>
<dbReference type="GO" id="GO:0005737">
    <property type="term" value="C:cytoplasm"/>
    <property type="evidence" value="ECO:0007669"/>
    <property type="project" value="TreeGrafter"/>
</dbReference>
<accession>A0A9N9AWN4</accession>
<feature type="region of interest" description="Disordered" evidence="2">
    <location>
        <begin position="49"/>
        <end position="69"/>
    </location>
</feature>
<evidence type="ECO:0000256" key="2">
    <source>
        <dbReference type="SAM" id="MobiDB-lite"/>
    </source>
</evidence>
<dbReference type="Proteomes" id="UP000789831">
    <property type="component" value="Unassembled WGS sequence"/>
</dbReference>
<reference evidence="3" key="1">
    <citation type="submission" date="2021-06" db="EMBL/GenBank/DDBJ databases">
        <authorList>
            <person name="Kallberg Y."/>
            <person name="Tangrot J."/>
            <person name="Rosling A."/>
        </authorList>
    </citation>
    <scope>NUCLEOTIDE SEQUENCE</scope>
    <source>
        <strain evidence="3">MT106</strain>
    </source>
</reference>
<dbReference type="OrthoDB" id="10267235at2759"/>
<keyword evidence="4" id="KW-1185">Reference proteome</keyword>
<dbReference type="GO" id="GO:0006646">
    <property type="term" value="P:phosphatidylethanolamine biosynthetic process"/>
    <property type="evidence" value="ECO:0007669"/>
    <property type="project" value="TreeGrafter"/>
</dbReference>
<sequence length="453" mass="52516">MSQVDNQQTAKSNSPRIHKRFHSGHAPLIGKKKSSSSVFLPKIFRSFSSEEKTQEKKQKLRSKSEPNKLKSTDILKNEPLQICKIPTCDYMLDLTNLDDGPELRKKILYLAHTLLDWRDIVDESQIHLESVSGALTNRVFFVTASPNHRHFSAMQKKPRKVVLRVYGIGVDQLFERKKELEFLQMLSTLKIGPSLLGIFQNGRFEQYLDSSTLTRDDLRNIETSSHIAQRMATLHNIVNIFSPPKDTVPQVWVNIDKWYPLAVKVVSGPEFKNDPIRSKRLELFDMERLYVEIQALKEKLNSLNSPLVFAHNDTQYGNILRLNDGSSELVVVDFEYAGYNFRGFDIANHFCEWLYNYHSPDPHIPHTDWYPSKEEQLNFLSSYVETEKILSVGASSLFDDRNLEVRRQECEAFALASHVMWGLWGLVQAAHSQIKFDYFEFGMLRLEQFRLNK</sequence>
<dbReference type="CDD" id="cd05157">
    <property type="entry name" value="ETNK_euk"/>
    <property type="match status" value="1"/>
</dbReference>
<dbReference type="GO" id="GO:0004103">
    <property type="term" value="F:choline kinase activity"/>
    <property type="evidence" value="ECO:0007669"/>
    <property type="project" value="TreeGrafter"/>
</dbReference>
<protein>
    <submittedName>
        <fullName evidence="3">3497_t:CDS:1</fullName>
    </submittedName>
</protein>
<dbReference type="GO" id="GO:0004305">
    <property type="term" value="F:ethanolamine kinase activity"/>
    <property type="evidence" value="ECO:0007669"/>
    <property type="project" value="TreeGrafter"/>
</dbReference>
<dbReference type="PANTHER" id="PTHR22603:SF93">
    <property type="entry name" value="RE24176P"/>
    <property type="match status" value="1"/>
</dbReference>
<comment type="similarity">
    <text evidence="1">Belongs to the choline/ethanolamine kinase family.</text>
</comment>
<feature type="compositionally biased region" description="Polar residues" evidence="2">
    <location>
        <begin position="1"/>
        <end position="15"/>
    </location>
</feature>
<comment type="caution">
    <text evidence="3">The sequence shown here is derived from an EMBL/GenBank/DDBJ whole genome shotgun (WGS) entry which is preliminary data.</text>
</comment>
<evidence type="ECO:0000313" key="4">
    <source>
        <dbReference type="Proteomes" id="UP000789831"/>
    </source>
</evidence>
<dbReference type="AlphaFoldDB" id="A0A9N9AWN4"/>
<gene>
    <name evidence="3" type="ORF">AGERDE_LOCUS6491</name>
</gene>
<proteinExistence type="inferred from homology"/>
<dbReference type="Gene3D" id="3.30.200.20">
    <property type="entry name" value="Phosphorylase Kinase, domain 1"/>
    <property type="match status" value="1"/>
</dbReference>
<dbReference type="InterPro" id="IPR011009">
    <property type="entry name" value="Kinase-like_dom_sf"/>
</dbReference>
<feature type="region of interest" description="Disordered" evidence="2">
    <location>
        <begin position="1"/>
        <end position="34"/>
    </location>
</feature>
<dbReference type="Pfam" id="PF01633">
    <property type="entry name" value="Choline_kinase"/>
    <property type="match status" value="1"/>
</dbReference>
<evidence type="ECO:0000256" key="1">
    <source>
        <dbReference type="ARBA" id="ARBA00038211"/>
    </source>
</evidence>
<dbReference type="Gene3D" id="3.90.1200.10">
    <property type="match status" value="1"/>
</dbReference>
<dbReference type="SUPFAM" id="SSF56112">
    <property type="entry name" value="Protein kinase-like (PK-like)"/>
    <property type="match status" value="1"/>
</dbReference>
<dbReference type="EMBL" id="CAJVPL010001021">
    <property type="protein sequence ID" value="CAG8547439.1"/>
    <property type="molecule type" value="Genomic_DNA"/>
</dbReference>
<evidence type="ECO:0000313" key="3">
    <source>
        <dbReference type="EMBL" id="CAG8547439.1"/>
    </source>
</evidence>